<organism evidence="1 2">
    <name type="scientific">Bradyrhizobium diazoefficiens SEMIA 5080</name>
    <dbReference type="NCBI Taxonomy" id="754504"/>
    <lineage>
        <taxon>Bacteria</taxon>
        <taxon>Pseudomonadati</taxon>
        <taxon>Pseudomonadota</taxon>
        <taxon>Alphaproteobacteria</taxon>
        <taxon>Hyphomicrobiales</taxon>
        <taxon>Nitrobacteraceae</taxon>
        <taxon>Bradyrhizobium</taxon>
    </lineage>
</organism>
<sequence>MPSELPNQVSLAQVALWIARGIRPVPEQLFARTKVRLDEGELGSNDTLRRLLALLADGELTATAKISVVYEGEDPLTPVPVPQIGPFEVPSSTWYSGDIRWNASTLEITEGIDLPGELFDALDFSGDFFAWGNRAFFQPVVLPTDEVLSAFPALTSPVSGAPVRTNVGGRPAKYDWPDFYAAAAAWIYESGIPKTQADMVKAMAQWCQNNWDTEPGDTELKGRIRRFLDRFKKEVGN</sequence>
<accession>A0A837C4X0</accession>
<gene>
    <name evidence="1" type="ORF">BJA5080_06092</name>
</gene>
<evidence type="ECO:0000313" key="2">
    <source>
        <dbReference type="Proteomes" id="UP000024900"/>
    </source>
</evidence>
<evidence type="ECO:0000313" key="1">
    <source>
        <dbReference type="EMBL" id="KGJ64290.1"/>
    </source>
</evidence>
<name>A0A837C4X0_9BRAD</name>
<dbReference type="Proteomes" id="UP000024900">
    <property type="component" value="Unassembled WGS sequence"/>
</dbReference>
<proteinExistence type="predicted"/>
<dbReference type="EMBL" id="ADOU02000008">
    <property type="protein sequence ID" value="KGJ64290.1"/>
    <property type="molecule type" value="Genomic_DNA"/>
</dbReference>
<comment type="caution">
    <text evidence="1">The sequence shown here is derived from an EMBL/GenBank/DDBJ whole genome shotgun (WGS) entry which is preliminary data.</text>
</comment>
<dbReference type="RefSeq" id="WP_131234232.1">
    <property type="nucleotide sequence ID" value="NZ_ADOU02000008.1"/>
</dbReference>
<protein>
    <submittedName>
        <fullName evidence="1">Uncharacterized protein</fullName>
    </submittedName>
</protein>
<reference evidence="1 2" key="1">
    <citation type="journal article" date="2014" name="BMC Genomics">
        <title>Comparative genomics of Bradyrhizobium japonicum CPAC 15 and Bradyrhizobium diazoefficiens CPAC 7: elite model strains for understanding symbiotic performance with soybean.</title>
        <authorList>
            <person name="Siqueira A.F."/>
            <person name="Ormeno-Orrillo E."/>
            <person name="Souza R.C."/>
            <person name="Rodrigues E.P."/>
            <person name="Almeida L.G."/>
            <person name="Barcellos F.G."/>
            <person name="Batista J.S."/>
            <person name="Nakatami A.S."/>
            <person name="Martinez-Romero E."/>
            <person name="Vasconcelos A.T."/>
            <person name="Hungria M."/>
        </authorList>
    </citation>
    <scope>NUCLEOTIDE SEQUENCE [LARGE SCALE GENOMIC DNA]</scope>
    <source>
        <strain evidence="1 2">SEMIA 5080</strain>
    </source>
</reference>
<dbReference type="AlphaFoldDB" id="A0A837C4X0"/>